<reference evidence="11 12" key="1">
    <citation type="journal article" date="2021" name="Commun. Biol.">
        <title>The genome of Shorea leprosula (Dipterocarpaceae) highlights the ecological relevance of drought in aseasonal tropical rainforests.</title>
        <authorList>
            <person name="Ng K.K.S."/>
            <person name="Kobayashi M.J."/>
            <person name="Fawcett J.A."/>
            <person name="Hatakeyama M."/>
            <person name="Paape T."/>
            <person name="Ng C.H."/>
            <person name="Ang C.C."/>
            <person name="Tnah L.H."/>
            <person name="Lee C.T."/>
            <person name="Nishiyama T."/>
            <person name="Sese J."/>
            <person name="O'Brien M.J."/>
            <person name="Copetti D."/>
            <person name="Mohd Noor M.I."/>
            <person name="Ong R.C."/>
            <person name="Putra M."/>
            <person name="Sireger I.Z."/>
            <person name="Indrioko S."/>
            <person name="Kosugi Y."/>
            <person name="Izuno A."/>
            <person name="Isagi Y."/>
            <person name="Lee S.L."/>
            <person name="Shimizu K.K."/>
        </authorList>
    </citation>
    <scope>NUCLEOTIDE SEQUENCE [LARGE SCALE GENOMIC DNA]</scope>
    <source>
        <strain evidence="11">214</strain>
    </source>
</reference>
<gene>
    <name evidence="11" type="ORF">SLEP1_g32635</name>
</gene>
<dbReference type="Gene3D" id="3.40.50.300">
    <property type="entry name" value="P-loop containing nucleotide triphosphate hydrolases"/>
    <property type="match status" value="2"/>
</dbReference>
<dbReference type="InterPro" id="IPR044742">
    <property type="entry name" value="DEAD/DEAH_RhlB"/>
</dbReference>
<dbReference type="PROSITE" id="PS51194">
    <property type="entry name" value="HELICASE_CTER"/>
    <property type="match status" value="1"/>
</dbReference>
<dbReference type="InterPro" id="IPR011545">
    <property type="entry name" value="DEAD/DEAH_box_helicase_dom"/>
</dbReference>
<dbReference type="EC" id="3.6.4.13" evidence="7"/>
<keyword evidence="5 7" id="KW-0694">RNA-binding</keyword>
<keyword evidence="1 7" id="KW-0547">Nucleotide-binding</keyword>
<evidence type="ECO:0000313" key="11">
    <source>
        <dbReference type="EMBL" id="GKV22813.1"/>
    </source>
</evidence>
<dbReference type="SMART" id="SM00487">
    <property type="entry name" value="DEXDc"/>
    <property type="match status" value="1"/>
</dbReference>
<dbReference type="EMBL" id="BPVZ01000061">
    <property type="protein sequence ID" value="GKV22813.1"/>
    <property type="molecule type" value="Genomic_DNA"/>
</dbReference>
<proteinExistence type="inferred from homology"/>
<dbReference type="GO" id="GO:0016787">
    <property type="term" value="F:hydrolase activity"/>
    <property type="evidence" value="ECO:0007669"/>
    <property type="project" value="UniProtKB-KW"/>
</dbReference>
<dbReference type="Pfam" id="PF00270">
    <property type="entry name" value="DEAD"/>
    <property type="match status" value="1"/>
</dbReference>
<dbReference type="CDD" id="cd00268">
    <property type="entry name" value="DEADc"/>
    <property type="match status" value="1"/>
</dbReference>
<protein>
    <recommendedName>
        <fullName evidence="7">ATP-dependent RNA helicase</fullName>
        <ecNumber evidence="7">3.6.4.13</ecNumber>
    </recommendedName>
</protein>
<keyword evidence="3 7" id="KW-0347">Helicase</keyword>
<evidence type="ECO:0000256" key="1">
    <source>
        <dbReference type="ARBA" id="ARBA00022741"/>
    </source>
</evidence>
<feature type="short sequence motif" description="Q motif" evidence="6">
    <location>
        <begin position="82"/>
        <end position="110"/>
    </location>
</feature>
<dbReference type="Pfam" id="PF00271">
    <property type="entry name" value="Helicase_C"/>
    <property type="match status" value="1"/>
</dbReference>
<feature type="domain" description="Helicase C-terminal" evidence="9">
    <location>
        <begin position="292"/>
        <end position="448"/>
    </location>
</feature>
<evidence type="ECO:0000259" key="10">
    <source>
        <dbReference type="PROSITE" id="PS51195"/>
    </source>
</evidence>
<evidence type="ECO:0000256" key="6">
    <source>
        <dbReference type="PROSITE-ProRule" id="PRU00552"/>
    </source>
</evidence>
<evidence type="ECO:0000259" key="8">
    <source>
        <dbReference type="PROSITE" id="PS51192"/>
    </source>
</evidence>
<comment type="domain">
    <text evidence="7">The Q motif is unique to and characteristic of the DEAD box family of RNA helicases and controls ATP binding and hydrolysis.</text>
</comment>
<keyword evidence="12" id="KW-1185">Reference proteome</keyword>
<dbReference type="PROSITE" id="PS51195">
    <property type="entry name" value="Q_MOTIF"/>
    <property type="match status" value="1"/>
</dbReference>
<feature type="domain" description="DEAD-box RNA helicase Q" evidence="10">
    <location>
        <begin position="82"/>
        <end position="110"/>
    </location>
</feature>
<evidence type="ECO:0000256" key="2">
    <source>
        <dbReference type="ARBA" id="ARBA00022801"/>
    </source>
</evidence>
<dbReference type="PANTHER" id="PTHR24031">
    <property type="entry name" value="RNA HELICASE"/>
    <property type="match status" value="1"/>
</dbReference>
<dbReference type="InterPro" id="IPR014001">
    <property type="entry name" value="Helicase_ATP-bd"/>
</dbReference>
<organism evidence="11 12">
    <name type="scientific">Rubroshorea leprosula</name>
    <dbReference type="NCBI Taxonomy" id="152421"/>
    <lineage>
        <taxon>Eukaryota</taxon>
        <taxon>Viridiplantae</taxon>
        <taxon>Streptophyta</taxon>
        <taxon>Embryophyta</taxon>
        <taxon>Tracheophyta</taxon>
        <taxon>Spermatophyta</taxon>
        <taxon>Magnoliopsida</taxon>
        <taxon>eudicotyledons</taxon>
        <taxon>Gunneridae</taxon>
        <taxon>Pentapetalae</taxon>
        <taxon>rosids</taxon>
        <taxon>malvids</taxon>
        <taxon>Malvales</taxon>
        <taxon>Dipterocarpaceae</taxon>
        <taxon>Rubroshorea</taxon>
    </lineage>
</organism>
<dbReference type="PROSITE" id="PS51192">
    <property type="entry name" value="HELICASE_ATP_BIND_1"/>
    <property type="match status" value="1"/>
</dbReference>
<evidence type="ECO:0000313" key="12">
    <source>
        <dbReference type="Proteomes" id="UP001054252"/>
    </source>
</evidence>
<dbReference type="GO" id="GO:0005524">
    <property type="term" value="F:ATP binding"/>
    <property type="evidence" value="ECO:0007669"/>
    <property type="project" value="UniProtKB-UniRule"/>
</dbReference>
<name>A0AAV5KE39_9ROSI</name>
<sequence>MILYRSASVLHLYRIPSTSKLLSQFKHSYSFFSSSSPSLRVPVIWINQSSERVTRRFSTSAAAATVLPDKKGGETFFADEGTSWGSLGLSDRVSQALSAAGFERPSLVQAACIPTILSGKDVVVAAETGSGKTHSYLVPLINKLCDASDEPSISLPEQARGSPHRLGLVLCPNVLLCEQVVRMANGLYGENGEPLVRVAAACGRQGWPSKEPHIIVSTPAALLNNIDPRKHQRLDFIRGVKYVVFDEADMLLCGSFQNQVIRLINMLRFDEKSSSRMNESGPDNPVEMNPEALSHFDSEDNEDIQNEFVLEGEEGLEDDVDTEDLMEGTKAGSAKKKDWRRVRKPYARSKQYIFKGGIFVCTDAAARGVDIPNVSHIIQADFATSAVDFLHRVGRTARAGHYGLVTSLYTESNRDLVNAIRRAGKLGQPVETAFSRKRSFRNKLKKRGSSKVGDSAVELTQV</sequence>
<dbReference type="SMART" id="SM00490">
    <property type="entry name" value="HELICc"/>
    <property type="match status" value="1"/>
</dbReference>
<dbReference type="Proteomes" id="UP001054252">
    <property type="component" value="Unassembled WGS sequence"/>
</dbReference>
<dbReference type="GO" id="GO:0003723">
    <property type="term" value="F:RNA binding"/>
    <property type="evidence" value="ECO:0007669"/>
    <property type="project" value="UniProtKB-UniRule"/>
</dbReference>
<dbReference type="InterPro" id="IPR001650">
    <property type="entry name" value="Helicase_C-like"/>
</dbReference>
<comment type="function">
    <text evidence="7">RNA helicase.</text>
</comment>
<dbReference type="AlphaFoldDB" id="A0AAV5KE39"/>
<dbReference type="InterPro" id="IPR027417">
    <property type="entry name" value="P-loop_NTPase"/>
</dbReference>
<evidence type="ECO:0000259" key="9">
    <source>
        <dbReference type="PROSITE" id="PS51194"/>
    </source>
</evidence>
<dbReference type="GO" id="GO:0003724">
    <property type="term" value="F:RNA helicase activity"/>
    <property type="evidence" value="ECO:0007669"/>
    <property type="project" value="UniProtKB-EC"/>
</dbReference>
<keyword evidence="4 7" id="KW-0067">ATP-binding</keyword>
<comment type="caution">
    <text evidence="11">The sequence shown here is derived from an EMBL/GenBank/DDBJ whole genome shotgun (WGS) entry which is preliminary data.</text>
</comment>
<accession>A0AAV5KE39</accession>
<evidence type="ECO:0000256" key="5">
    <source>
        <dbReference type="ARBA" id="ARBA00022884"/>
    </source>
</evidence>
<comment type="similarity">
    <text evidence="7">Belongs to the DEAD box helicase family.</text>
</comment>
<dbReference type="InterPro" id="IPR014014">
    <property type="entry name" value="RNA_helicase_DEAD_Q_motif"/>
</dbReference>
<keyword evidence="2 7" id="KW-0378">Hydrolase</keyword>
<evidence type="ECO:0000256" key="7">
    <source>
        <dbReference type="RuleBase" id="RU365068"/>
    </source>
</evidence>
<feature type="domain" description="Helicase ATP-binding" evidence="8">
    <location>
        <begin position="113"/>
        <end position="266"/>
    </location>
</feature>
<evidence type="ECO:0000256" key="3">
    <source>
        <dbReference type="ARBA" id="ARBA00022806"/>
    </source>
</evidence>
<dbReference type="SUPFAM" id="SSF52540">
    <property type="entry name" value="P-loop containing nucleoside triphosphate hydrolases"/>
    <property type="match status" value="1"/>
</dbReference>
<comment type="catalytic activity">
    <reaction evidence="7">
        <text>ATP + H2O = ADP + phosphate + H(+)</text>
        <dbReference type="Rhea" id="RHEA:13065"/>
        <dbReference type="ChEBI" id="CHEBI:15377"/>
        <dbReference type="ChEBI" id="CHEBI:15378"/>
        <dbReference type="ChEBI" id="CHEBI:30616"/>
        <dbReference type="ChEBI" id="CHEBI:43474"/>
        <dbReference type="ChEBI" id="CHEBI:456216"/>
        <dbReference type="EC" id="3.6.4.13"/>
    </reaction>
</comment>
<evidence type="ECO:0000256" key="4">
    <source>
        <dbReference type="ARBA" id="ARBA00022840"/>
    </source>
</evidence>